<protein>
    <submittedName>
        <fullName evidence="1">Chromosome 2, complete genome</fullName>
    </submittedName>
</protein>
<sequence>MIDNFGADPSTAWSCKALNHEMCQAMPCHAMYLPDYYPSPPELPQIRTFCGDNEDMGPFYDATFDEKKQVIRGA</sequence>
<evidence type="ECO:0000313" key="3">
    <source>
        <dbReference type="Proteomes" id="UP000070720"/>
    </source>
</evidence>
<dbReference type="AlphaFoldDB" id="A0A098DJ82"/>
<dbReference type="Proteomes" id="UP000070720">
    <property type="component" value="Chromosome 2"/>
</dbReference>
<accession>A0A098DJ82</accession>
<organism evidence="1 3">
    <name type="scientific">Gibberella zeae (strain ATCC MYA-4620 / CBS 123657 / FGSC 9075 / NRRL 31084 / PH-1)</name>
    <name type="common">Wheat head blight fungus</name>
    <name type="synonym">Fusarium graminearum</name>
    <dbReference type="NCBI Taxonomy" id="229533"/>
    <lineage>
        <taxon>Eukaryota</taxon>
        <taxon>Fungi</taxon>
        <taxon>Dikarya</taxon>
        <taxon>Ascomycota</taxon>
        <taxon>Pezizomycotina</taxon>
        <taxon>Sordariomycetes</taxon>
        <taxon>Hypocreomycetidae</taxon>
        <taxon>Hypocreales</taxon>
        <taxon>Nectriaceae</taxon>
        <taxon>Fusarium</taxon>
    </lineage>
</organism>
<gene>
    <name evidence="1" type="ORF">FGRAMPH1_01T12407</name>
</gene>
<reference evidence="2" key="4">
    <citation type="submission" date="2017-01" db="UniProtKB">
        <authorList>
            <consortium name="EnsemblFungi"/>
        </authorList>
    </citation>
    <scope>IDENTIFICATION</scope>
    <source>
        <strain evidence="2">PH-1 / ATCC MYA-4620 / FGSC 9075 / NRRL 31084</strain>
    </source>
</reference>
<keyword evidence="3" id="KW-1185">Reference proteome</keyword>
<dbReference type="InParanoid" id="A0A098DJ82"/>
<reference evidence="2 3" key="1">
    <citation type="journal article" date="2007" name="Science">
        <title>The Fusarium graminearum genome reveals a link between localized polymorphism and pathogen specialization.</title>
        <authorList>
            <person name="Cuomo C.A."/>
            <person name="Gueldener U."/>
            <person name="Xu J.-R."/>
            <person name="Trail F."/>
            <person name="Turgeon B.G."/>
            <person name="Di Pietro A."/>
            <person name="Walton J.D."/>
            <person name="Ma L.-J."/>
            <person name="Baker S.E."/>
            <person name="Rep M."/>
            <person name="Adam G."/>
            <person name="Antoniw J."/>
            <person name="Baldwin T."/>
            <person name="Calvo S.E."/>
            <person name="Chang Y.-L."/>
            <person name="DeCaprio D."/>
            <person name="Gale L.R."/>
            <person name="Gnerre S."/>
            <person name="Goswami R.S."/>
            <person name="Hammond-Kosack K."/>
            <person name="Harris L.J."/>
            <person name="Hilburn K."/>
            <person name="Kennell J.C."/>
            <person name="Kroken S."/>
            <person name="Magnuson J.K."/>
            <person name="Mannhaupt G."/>
            <person name="Mauceli E.W."/>
            <person name="Mewes H.-W."/>
            <person name="Mitterbauer R."/>
            <person name="Muehlbauer G."/>
            <person name="Muensterkoetter M."/>
            <person name="Nelson D."/>
            <person name="O'Donnell K."/>
            <person name="Ouellet T."/>
            <person name="Qi W."/>
            <person name="Quesneville H."/>
            <person name="Roncero M.I.G."/>
            <person name="Seong K.-Y."/>
            <person name="Tetko I.V."/>
            <person name="Urban M."/>
            <person name="Waalwijk C."/>
            <person name="Ward T.J."/>
            <person name="Yao J."/>
            <person name="Birren B.W."/>
            <person name="Kistler H.C."/>
        </authorList>
    </citation>
    <scope>NUCLEOTIDE SEQUENCE [LARGE SCALE GENOMIC DNA]</scope>
    <source>
        <strain evidence="3">ATCC MYA-4620 / CBS 123657 / FGSC 9075 / NRRL 31084 / PH-1</strain>
        <strain evidence="2">PH-1 / ATCC MYA-4620 / FGSC 9075 / NRRL 31084</strain>
    </source>
</reference>
<dbReference type="VEuPathDB" id="FungiDB:FGRAMPH1_01G12407"/>
<proteinExistence type="predicted"/>
<name>A0A098DJ82_GIBZE</name>
<reference evidence="1 3" key="3">
    <citation type="journal article" date="2015" name="BMC Genomics">
        <title>The completed genome sequence of the pathogenic ascomycete fungus Fusarium graminearum.</title>
        <authorList>
            <person name="King R."/>
            <person name="Urban M."/>
            <person name="Hammond-Kosack M.C."/>
            <person name="Hassani-Pak K."/>
            <person name="Hammond-Kosack K.E."/>
        </authorList>
    </citation>
    <scope>NUCLEOTIDE SEQUENCE [LARGE SCALE GENOMIC DNA]</scope>
    <source>
        <strain evidence="3">ATCC MYA-4620 / CBS 123657 / FGSC 9075 / NRRL 31084 / PH-1</strain>
        <strain evidence="1">PH-1</strain>
    </source>
</reference>
<dbReference type="EnsemblFungi" id="CEF78006">
    <property type="protein sequence ID" value="CEF78006"/>
    <property type="gene ID" value="FGRRES_15176"/>
</dbReference>
<reference evidence="2 3" key="2">
    <citation type="journal article" date="2010" name="Nature">
        <title>Comparative genomics reveals mobile pathogenicity chromosomes in Fusarium.</title>
        <authorList>
            <person name="Ma L.J."/>
            <person name="van der Does H.C."/>
            <person name="Borkovich K.A."/>
            <person name="Coleman J.J."/>
            <person name="Daboussi M.J."/>
            <person name="Di Pietro A."/>
            <person name="Dufresne M."/>
            <person name="Freitag M."/>
            <person name="Grabherr M."/>
            <person name="Henrissat B."/>
            <person name="Houterman P.M."/>
            <person name="Kang S."/>
            <person name="Shim W.B."/>
            <person name="Woloshuk C."/>
            <person name="Xie X."/>
            <person name="Xu J.R."/>
            <person name="Antoniw J."/>
            <person name="Baker S.E."/>
            <person name="Bluhm B.H."/>
            <person name="Breakspear A."/>
            <person name="Brown D.W."/>
            <person name="Butchko R.A."/>
            <person name="Chapman S."/>
            <person name="Coulson R."/>
            <person name="Coutinho P.M."/>
            <person name="Danchin E.G."/>
            <person name="Diener A."/>
            <person name="Gale L.R."/>
            <person name="Gardiner D.M."/>
            <person name="Goff S."/>
            <person name="Hammond-Kosack K.E."/>
            <person name="Hilburn K."/>
            <person name="Hua-Van A."/>
            <person name="Jonkers W."/>
            <person name="Kazan K."/>
            <person name="Kodira C.D."/>
            <person name="Koehrsen M."/>
            <person name="Kumar L."/>
            <person name="Lee Y.H."/>
            <person name="Li L."/>
            <person name="Manners J.M."/>
            <person name="Miranda-Saavedra D."/>
            <person name="Mukherjee M."/>
            <person name="Park G."/>
            <person name="Park J."/>
            <person name="Park S.Y."/>
            <person name="Proctor R.H."/>
            <person name="Regev A."/>
            <person name="Ruiz-Roldan M.C."/>
            <person name="Sain D."/>
            <person name="Sakthikumar S."/>
            <person name="Sykes S."/>
            <person name="Schwartz D.C."/>
            <person name="Turgeon B.G."/>
            <person name="Wapinski I."/>
            <person name="Yoder O."/>
            <person name="Young S."/>
            <person name="Zeng Q."/>
            <person name="Zhou S."/>
            <person name="Galagan J."/>
            <person name="Cuomo C.A."/>
            <person name="Kistler H.C."/>
            <person name="Rep M."/>
        </authorList>
    </citation>
    <scope>GENOME REANNOTATION</scope>
    <source>
        <strain evidence="3">ATCC MYA-4620 / CBS 123657 / FGSC 9075 / NRRL 31084 / PH-1</strain>
        <strain evidence="2">PH-1 / ATCC MYA-4620 / FGSC 9075 / NRRL 31084</strain>
    </source>
</reference>
<accession>A0A0E0S3D1</accession>
<evidence type="ECO:0000313" key="1">
    <source>
        <dbReference type="EMBL" id="CEF78006.1"/>
    </source>
</evidence>
<dbReference type="EMBL" id="HG970333">
    <property type="protein sequence ID" value="CEF78006.1"/>
    <property type="molecule type" value="Genomic_DNA"/>
</dbReference>
<evidence type="ECO:0000313" key="2">
    <source>
        <dbReference type="EnsemblFungi" id="CEF78006"/>
    </source>
</evidence>